<dbReference type="InterPro" id="IPR029775">
    <property type="entry name" value="NPHP4"/>
</dbReference>
<gene>
    <name evidence="1" type="ORF">FGO68_gene9675</name>
</gene>
<protein>
    <submittedName>
        <fullName evidence="1">Uncharacterized protein</fullName>
    </submittedName>
</protein>
<dbReference type="GO" id="GO:0097730">
    <property type="term" value="C:non-motile cilium"/>
    <property type="evidence" value="ECO:0007669"/>
    <property type="project" value="InterPro"/>
</dbReference>
<reference evidence="1" key="1">
    <citation type="submission" date="2019-06" db="EMBL/GenBank/DDBJ databases">
        <authorList>
            <person name="Zheng W."/>
        </authorList>
    </citation>
    <scope>NUCLEOTIDE SEQUENCE</scope>
    <source>
        <strain evidence="1">QDHG01</strain>
    </source>
</reference>
<name>A0A8J8SVE8_HALGN</name>
<dbReference type="GO" id="GO:0090090">
    <property type="term" value="P:negative regulation of canonical Wnt signaling pathway"/>
    <property type="evidence" value="ECO:0007669"/>
    <property type="project" value="InterPro"/>
</dbReference>
<dbReference type="PANTHER" id="PTHR31043">
    <property type="entry name" value="NEPHROCYSTIN-4"/>
    <property type="match status" value="1"/>
</dbReference>
<organism evidence="1 2">
    <name type="scientific">Halteria grandinella</name>
    <dbReference type="NCBI Taxonomy" id="5974"/>
    <lineage>
        <taxon>Eukaryota</taxon>
        <taxon>Sar</taxon>
        <taxon>Alveolata</taxon>
        <taxon>Ciliophora</taxon>
        <taxon>Intramacronucleata</taxon>
        <taxon>Spirotrichea</taxon>
        <taxon>Stichotrichia</taxon>
        <taxon>Sporadotrichida</taxon>
        <taxon>Halteriidae</taxon>
        <taxon>Halteria</taxon>
    </lineage>
</organism>
<dbReference type="GO" id="GO:0005856">
    <property type="term" value="C:cytoskeleton"/>
    <property type="evidence" value="ECO:0007669"/>
    <property type="project" value="InterPro"/>
</dbReference>
<keyword evidence="2" id="KW-1185">Reference proteome</keyword>
<dbReference type="PANTHER" id="PTHR31043:SF3">
    <property type="entry name" value="NEPHROCYSTIN-4"/>
    <property type="match status" value="1"/>
</dbReference>
<sequence length="143" mass="16361">MVPLLVKCHKEGLQSSLINCIDINEGRVIKQWLIEVEGRETVTNKVFNVSVIRGGESVHKFLYPNIFEEEITLCLLSSRPNIMQIQGVDQVEGRLKFTAKETKEIEIKISALKKNESVKLYIYDSEHGGNKIHETLDFNFTLL</sequence>
<proteinExistence type="predicted"/>
<dbReference type="Proteomes" id="UP000785679">
    <property type="component" value="Unassembled WGS sequence"/>
</dbReference>
<evidence type="ECO:0000313" key="2">
    <source>
        <dbReference type="Proteomes" id="UP000785679"/>
    </source>
</evidence>
<evidence type="ECO:0000313" key="1">
    <source>
        <dbReference type="EMBL" id="TNV71838.1"/>
    </source>
</evidence>
<dbReference type="EMBL" id="RRYP01026589">
    <property type="protein sequence ID" value="TNV71838.1"/>
    <property type="molecule type" value="Genomic_DNA"/>
</dbReference>
<accession>A0A8J8SVE8</accession>
<comment type="caution">
    <text evidence="1">The sequence shown here is derived from an EMBL/GenBank/DDBJ whole genome shotgun (WGS) entry which is preliminary data.</text>
</comment>
<dbReference type="AlphaFoldDB" id="A0A8J8SVE8"/>